<dbReference type="GO" id="GO:0016787">
    <property type="term" value="F:hydrolase activity"/>
    <property type="evidence" value="ECO:0007669"/>
    <property type="project" value="UniProtKB-KW"/>
</dbReference>
<sequence>MSYLQTDCGKSVYFEDYGEGSSAILLIHGWG</sequence>
<gene>
    <name evidence="1" type="ORF">DCP75_09165</name>
</gene>
<evidence type="ECO:0000313" key="2">
    <source>
        <dbReference type="Proteomes" id="UP000259273"/>
    </source>
</evidence>
<feature type="non-terminal residue" evidence="1">
    <location>
        <position position="31"/>
    </location>
</feature>
<protein>
    <submittedName>
        <fullName evidence="1">Alpha/beta hydrolase</fullName>
    </submittedName>
</protein>
<accession>A0A3C1KMB7</accession>
<reference evidence="1 2" key="1">
    <citation type="journal article" date="2018" name="Nat. Biotechnol.">
        <title>A standardized bacterial taxonomy based on genome phylogeny substantially revises the tree of life.</title>
        <authorList>
            <person name="Parks D.H."/>
            <person name="Chuvochina M."/>
            <person name="Waite D.W."/>
            <person name="Rinke C."/>
            <person name="Skarshewski A."/>
            <person name="Chaumeil P.A."/>
            <person name="Hugenholtz P."/>
        </authorList>
    </citation>
    <scope>NUCLEOTIDE SEQUENCE [LARGE SCALE GENOMIC DNA]</scope>
    <source>
        <strain evidence="1">UBA9158</strain>
    </source>
</reference>
<name>A0A3C1KMB7_9GAMM</name>
<dbReference type="EMBL" id="DMND01000128">
    <property type="protein sequence ID" value="HAN27872.1"/>
    <property type="molecule type" value="Genomic_DNA"/>
</dbReference>
<comment type="caution">
    <text evidence="1">The sequence shown here is derived from an EMBL/GenBank/DDBJ whole genome shotgun (WGS) entry which is preliminary data.</text>
</comment>
<dbReference type="AlphaFoldDB" id="A0A3C1KMB7"/>
<evidence type="ECO:0000313" key="1">
    <source>
        <dbReference type="EMBL" id="HAN27872.1"/>
    </source>
</evidence>
<organism evidence="1 2">
    <name type="scientific">Haliea salexigens</name>
    <dbReference type="NCBI Taxonomy" id="287487"/>
    <lineage>
        <taxon>Bacteria</taxon>
        <taxon>Pseudomonadati</taxon>
        <taxon>Pseudomonadota</taxon>
        <taxon>Gammaproteobacteria</taxon>
        <taxon>Cellvibrionales</taxon>
        <taxon>Halieaceae</taxon>
        <taxon>Haliea</taxon>
    </lineage>
</organism>
<proteinExistence type="predicted"/>
<keyword evidence="1" id="KW-0378">Hydrolase</keyword>
<dbReference type="Proteomes" id="UP000259273">
    <property type="component" value="Unassembled WGS sequence"/>
</dbReference>